<reference evidence="2 3" key="1">
    <citation type="submission" date="2021-05" db="EMBL/GenBank/DDBJ databases">
        <title>Genome Assembly of Synthetic Allotetraploid Brassica napus Reveals Homoeologous Exchanges between Subgenomes.</title>
        <authorList>
            <person name="Davis J.T."/>
        </authorList>
    </citation>
    <scope>NUCLEOTIDE SEQUENCE [LARGE SCALE GENOMIC DNA]</scope>
    <source>
        <strain evidence="3">cv. Da-Ae</strain>
        <tissue evidence="2">Seedling</tissue>
    </source>
</reference>
<feature type="compositionally biased region" description="Basic and acidic residues" evidence="1">
    <location>
        <begin position="15"/>
        <end position="25"/>
    </location>
</feature>
<accession>A0ABQ8BEH7</accession>
<organism evidence="2 3">
    <name type="scientific">Brassica napus</name>
    <name type="common">Rape</name>
    <dbReference type="NCBI Taxonomy" id="3708"/>
    <lineage>
        <taxon>Eukaryota</taxon>
        <taxon>Viridiplantae</taxon>
        <taxon>Streptophyta</taxon>
        <taxon>Embryophyta</taxon>
        <taxon>Tracheophyta</taxon>
        <taxon>Spermatophyta</taxon>
        <taxon>Magnoliopsida</taxon>
        <taxon>eudicotyledons</taxon>
        <taxon>Gunneridae</taxon>
        <taxon>Pentapetalae</taxon>
        <taxon>rosids</taxon>
        <taxon>malvids</taxon>
        <taxon>Brassicales</taxon>
        <taxon>Brassicaceae</taxon>
        <taxon>Brassiceae</taxon>
        <taxon>Brassica</taxon>
    </lineage>
</organism>
<gene>
    <name evidence="2" type="ORF">HID58_042709</name>
</gene>
<dbReference type="EMBL" id="JAGKQM010000011">
    <property type="protein sequence ID" value="KAH0903206.1"/>
    <property type="molecule type" value="Genomic_DNA"/>
</dbReference>
<protein>
    <submittedName>
        <fullName evidence="2">Uncharacterized protein</fullName>
    </submittedName>
</protein>
<evidence type="ECO:0000313" key="2">
    <source>
        <dbReference type="EMBL" id="KAH0903206.1"/>
    </source>
</evidence>
<name>A0ABQ8BEH7_BRANA</name>
<comment type="caution">
    <text evidence="2">The sequence shown here is derived from an EMBL/GenBank/DDBJ whole genome shotgun (WGS) entry which is preliminary data.</text>
</comment>
<feature type="non-terminal residue" evidence="2">
    <location>
        <position position="1"/>
    </location>
</feature>
<proteinExistence type="predicted"/>
<dbReference type="Proteomes" id="UP000824890">
    <property type="component" value="Unassembled WGS sequence"/>
</dbReference>
<evidence type="ECO:0000313" key="3">
    <source>
        <dbReference type="Proteomes" id="UP000824890"/>
    </source>
</evidence>
<evidence type="ECO:0000256" key="1">
    <source>
        <dbReference type="SAM" id="MobiDB-lite"/>
    </source>
</evidence>
<feature type="non-terminal residue" evidence="2">
    <location>
        <position position="86"/>
    </location>
</feature>
<sequence>GSKSLRRGFGLSGAKAERNDAEDEPHAKWGFSSAAVKGYEAMAFPEFAPSHFPKNMNPKMVNRNRRMLGIFIPFKIYNGFDHDYGG</sequence>
<feature type="region of interest" description="Disordered" evidence="1">
    <location>
        <begin position="1"/>
        <end position="25"/>
    </location>
</feature>
<keyword evidence="3" id="KW-1185">Reference proteome</keyword>